<dbReference type="GO" id="GO:0005509">
    <property type="term" value="F:calcium ion binding"/>
    <property type="evidence" value="ECO:0007669"/>
    <property type="project" value="InterPro"/>
</dbReference>
<dbReference type="InterPro" id="IPR011992">
    <property type="entry name" value="EF-hand-dom_pair"/>
</dbReference>
<dbReference type="EMBL" id="LJSK01000083">
    <property type="protein sequence ID" value="KPI87543.1"/>
    <property type="molecule type" value="Genomic_DNA"/>
</dbReference>
<sequence>MQTSSATCTLINAADGAVAAAPRLFDRLDAISKERITILLGRVQSLLPMEQEAFLQELYLQLEDARKAQSTAGKTLGKLVHYTSPSLEAVQARDCGYVMPRTLVSGEGSEGGPLQITDGAAARRETQPTPPCSLEDLVRTPGMFGDGEVAIRLDKMSLYDKLVQNMASRKVSEAAPKRAVSTTDSVDVPVVEEHPTAGPPQLDRGEQRGMELQSAAAAAATAAADAAVSAPRRNAPYRSNAYQAVRLAMSSPGFIAIQKPLSMAAAQTGYDGVKSVLNTTGMPIKEDDLREWFNELDAEGRGALSLEDFQRSMESLERDFGVTEDYVTLQRAGEQLAYDGRLSFEAFAYLVLRFARV</sequence>
<dbReference type="OrthoDB" id="248349at2759"/>
<evidence type="ECO:0000259" key="1">
    <source>
        <dbReference type="PROSITE" id="PS50222"/>
    </source>
</evidence>
<comment type="caution">
    <text evidence="2">The sequence shown here is derived from an EMBL/GenBank/DDBJ whole genome shotgun (WGS) entry which is preliminary data.</text>
</comment>
<name>A0A0N1I7W0_LEPSE</name>
<dbReference type="PROSITE" id="PS50222">
    <property type="entry name" value="EF_HAND_2"/>
    <property type="match status" value="1"/>
</dbReference>
<dbReference type="SUPFAM" id="SSF47473">
    <property type="entry name" value="EF-hand"/>
    <property type="match status" value="1"/>
</dbReference>
<evidence type="ECO:0000313" key="2">
    <source>
        <dbReference type="EMBL" id="KPI87543.1"/>
    </source>
</evidence>
<dbReference type="VEuPathDB" id="TriTrypDB:Lsey_0083_0170"/>
<dbReference type="AlphaFoldDB" id="A0A0N1I7W0"/>
<organism evidence="2 3">
    <name type="scientific">Leptomonas seymouri</name>
    <dbReference type="NCBI Taxonomy" id="5684"/>
    <lineage>
        <taxon>Eukaryota</taxon>
        <taxon>Discoba</taxon>
        <taxon>Euglenozoa</taxon>
        <taxon>Kinetoplastea</taxon>
        <taxon>Metakinetoplastina</taxon>
        <taxon>Trypanosomatida</taxon>
        <taxon>Trypanosomatidae</taxon>
        <taxon>Leishmaniinae</taxon>
        <taxon>Leptomonas</taxon>
    </lineage>
</organism>
<protein>
    <recommendedName>
        <fullName evidence="1">EF-hand domain-containing protein</fullName>
    </recommendedName>
</protein>
<feature type="domain" description="EF-hand" evidence="1">
    <location>
        <begin position="284"/>
        <end position="319"/>
    </location>
</feature>
<accession>A0A0N1I7W0</accession>
<proteinExistence type="predicted"/>
<keyword evidence="3" id="KW-1185">Reference proteome</keyword>
<dbReference type="Proteomes" id="UP000038009">
    <property type="component" value="Unassembled WGS sequence"/>
</dbReference>
<gene>
    <name evidence="2" type="ORF">ABL78_3386</name>
</gene>
<dbReference type="InterPro" id="IPR002048">
    <property type="entry name" value="EF_hand_dom"/>
</dbReference>
<reference evidence="2 3" key="1">
    <citation type="journal article" date="2015" name="PLoS Pathog.">
        <title>Leptomonas seymouri: Adaptations to the Dixenous Life Cycle Analyzed by Genome Sequencing, Transcriptome Profiling and Co-infection with Leishmania donovani.</title>
        <authorList>
            <person name="Kraeva N."/>
            <person name="Butenko A."/>
            <person name="Hlavacova J."/>
            <person name="Kostygov A."/>
            <person name="Myskova J."/>
            <person name="Grybchuk D."/>
            <person name="Lestinova T."/>
            <person name="Votypka J."/>
            <person name="Volf P."/>
            <person name="Opperdoes F."/>
            <person name="Flegontov P."/>
            <person name="Lukes J."/>
            <person name="Yurchenko V."/>
        </authorList>
    </citation>
    <scope>NUCLEOTIDE SEQUENCE [LARGE SCALE GENOMIC DNA]</scope>
    <source>
        <strain evidence="2 3">ATCC 30220</strain>
    </source>
</reference>
<evidence type="ECO:0000313" key="3">
    <source>
        <dbReference type="Proteomes" id="UP000038009"/>
    </source>
</evidence>
<dbReference type="OMA" id="EFQRYMQ"/>
<dbReference type="Gene3D" id="1.10.238.10">
    <property type="entry name" value="EF-hand"/>
    <property type="match status" value="1"/>
</dbReference>